<evidence type="ECO:0000256" key="1">
    <source>
        <dbReference type="SAM" id="MobiDB-lite"/>
    </source>
</evidence>
<name>A0A9Q8LBZ2_PASFU</name>
<gene>
    <name evidence="2" type="ORF">CLAFUR5_02486</name>
</gene>
<sequence length="520" mass="58191">MIRCSPSISGSAKDPQPDEIRLHRDDQGPWRWEPPRRHASLDSATRDEQLDFHQDRFQEAPMHIAINFNKNRTKGWQSLLLTMFVSLAQLLIDDSLAFSPNQDEFTEQVEATKFADIHLDGARIRKTWQPPVAQPAGFQAPRSVATANRCPTAARNASRRTGTPTRWSARASRTPDSAPNEHARLAILFPHARPQPERVWISGKSDDDTKEDLKRLIGVEELGRRETYYNPILWADLSEDGDDLSYEAARKVQKRLIFTSDNKYIFKYQAGKEHPEYNLSTMHCCASGVKNRLEHGWSGPAVAYAPGADMDPVAYSDVVAWLIWYGWRTRGLRPSCGPKVEAVKIACPGEQQLVGSPSHASVQLPRMHPLFDSLDGKVSDISKAIGMPLITWKQPQTKAQATAWQDVPNGRFSQVAYMHKGIDPTQQAGDPTGFLCSPDGGYGLPPVDWDAGLGTVYIARLDREPLDPELVQAFGDFCQFHMSAFFQLARERRLNNESSEARTREIEDLAGGKDYAGSAL</sequence>
<evidence type="ECO:0000313" key="3">
    <source>
        <dbReference type="Proteomes" id="UP000756132"/>
    </source>
</evidence>
<dbReference type="RefSeq" id="XP_047758973.1">
    <property type="nucleotide sequence ID" value="XM_047901634.1"/>
</dbReference>
<proteinExistence type="predicted"/>
<dbReference type="KEGG" id="ffu:CLAFUR5_02486"/>
<dbReference type="GeneID" id="71982364"/>
<reference evidence="2" key="2">
    <citation type="journal article" date="2022" name="Microb. Genom.">
        <title>A chromosome-scale genome assembly of the tomato pathogen Cladosporium fulvum reveals a compartmentalized genome architecture and the presence of a dispensable chromosome.</title>
        <authorList>
            <person name="Zaccaron A.Z."/>
            <person name="Chen L.H."/>
            <person name="Samaras A."/>
            <person name="Stergiopoulos I."/>
        </authorList>
    </citation>
    <scope>NUCLEOTIDE SEQUENCE</scope>
    <source>
        <strain evidence="2">Race5_Kim</strain>
    </source>
</reference>
<protein>
    <submittedName>
        <fullName evidence="2">Uncharacterized protein</fullName>
    </submittedName>
</protein>
<evidence type="ECO:0000313" key="2">
    <source>
        <dbReference type="EMBL" id="UJO14607.1"/>
    </source>
</evidence>
<dbReference type="AlphaFoldDB" id="A0A9Q8LBZ2"/>
<keyword evidence="3" id="KW-1185">Reference proteome</keyword>
<feature type="region of interest" description="Disordered" evidence="1">
    <location>
        <begin position="153"/>
        <end position="178"/>
    </location>
</feature>
<dbReference type="EMBL" id="CP090164">
    <property type="protein sequence ID" value="UJO14607.1"/>
    <property type="molecule type" value="Genomic_DNA"/>
</dbReference>
<dbReference type="OrthoDB" id="3627582at2759"/>
<dbReference type="Proteomes" id="UP000756132">
    <property type="component" value="Chromosome 2"/>
</dbReference>
<accession>A0A9Q8LBZ2</accession>
<organism evidence="2 3">
    <name type="scientific">Passalora fulva</name>
    <name type="common">Tomato leaf mold</name>
    <name type="synonym">Cladosporium fulvum</name>
    <dbReference type="NCBI Taxonomy" id="5499"/>
    <lineage>
        <taxon>Eukaryota</taxon>
        <taxon>Fungi</taxon>
        <taxon>Dikarya</taxon>
        <taxon>Ascomycota</taxon>
        <taxon>Pezizomycotina</taxon>
        <taxon>Dothideomycetes</taxon>
        <taxon>Dothideomycetidae</taxon>
        <taxon>Mycosphaerellales</taxon>
        <taxon>Mycosphaerellaceae</taxon>
        <taxon>Fulvia</taxon>
    </lineage>
</organism>
<feature type="region of interest" description="Disordered" evidence="1">
    <location>
        <begin position="1"/>
        <end position="44"/>
    </location>
</feature>
<feature type="compositionally biased region" description="Basic and acidic residues" evidence="1">
    <location>
        <begin position="15"/>
        <end position="44"/>
    </location>
</feature>
<reference evidence="2" key="1">
    <citation type="submission" date="2021-12" db="EMBL/GenBank/DDBJ databases">
        <authorList>
            <person name="Zaccaron A."/>
            <person name="Stergiopoulos I."/>
        </authorList>
    </citation>
    <scope>NUCLEOTIDE SEQUENCE</scope>
    <source>
        <strain evidence="2">Race5_Kim</strain>
    </source>
</reference>
<feature type="compositionally biased region" description="Polar residues" evidence="1">
    <location>
        <begin position="1"/>
        <end position="10"/>
    </location>
</feature>